<dbReference type="GO" id="GO:0008775">
    <property type="term" value="F:acetate CoA-transferase activity"/>
    <property type="evidence" value="ECO:0007669"/>
    <property type="project" value="InterPro"/>
</dbReference>
<evidence type="ECO:0000313" key="5">
    <source>
        <dbReference type="EMBL" id="PAA66126.1"/>
    </source>
</evidence>
<dbReference type="GO" id="GO:0006083">
    <property type="term" value="P:acetate metabolic process"/>
    <property type="evidence" value="ECO:0007669"/>
    <property type="project" value="InterPro"/>
</dbReference>
<dbReference type="Gene3D" id="3.40.1080.20">
    <property type="entry name" value="Acetyl-CoA hydrolase/transferase C-terminal domain"/>
    <property type="match status" value="1"/>
</dbReference>
<dbReference type="GO" id="GO:0005739">
    <property type="term" value="C:mitochondrion"/>
    <property type="evidence" value="ECO:0007669"/>
    <property type="project" value="TreeGrafter"/>
</dbReference>
<dbReference type="InterPro" id="IPR046433">
    <property type="entry name" value="ActCoA_hydro"/>
</dbReference>
<organism evidence="5 6">
    <name type="scientific">Macrostomum lignano</name>
    <dbReference type="NCBI Taxonomy" id="282301"/>
    <lineage>
        <taxon>Eukaryota</taxon>
        <taxon>Metazoa</taxon>
        <taxon>Spiralia</taxon>
        <taxon>Lophotrochozoa</taxon>
        <taxon>Platyhelminthes</taxon>
        <taxon>Rhabditophora</taxon>
        <taxon>Macrostomorpha</taxon>
        <taxon>Macrostomida</taxon>
        <taxon>Macrostomidae</taxon>
        <taxon>Macrostomum</taxon>
    </lineage>
</organism>
<dbReference type="InterPro" id="IPR037171">
    <property type="entry name" value="NagB/RpiA_transferase-like"/>
</dbReference>
<dbReference type="InterPro" id="IPR026888">
    <property type="entry name" value="AcetylCoA_hyd_C"/>
</dbReference>
<evidence type="ECO:0000313" key="6">
    <source>
        <dbReference type="Proteomes" id="UP000215902"/>
    </source>
</evidence>
<dbReference type="EMBL" id="NIVC01001587">
    <property type="protein sequence ID" value="PAA66126.1"/>
    <property type="molecule type" value="Genomic_DNA"/>
</dbReference>
<dbReference type="InterPro" id="IPR003702">
    <property type="entry name" value="ActCoA_hydro_N"/>
</dbReference>
<evidence type="ECO:0000256" key="1">
    <source>
        <dbReference type="ARBA" id="ARBA00009632"/>
    </source>
</evidence>
<sequence>MLLRVLPSTLSRCLRPVSRSYYVDQLSLGEPFHPVPNRHPVTMEAEKVFEQHLDSNQKVFVHGGAATPNHLIDSMVQVGLKRKLKNISVMHIHTEGPAAYNTEACQGVFRSNSLFTSANCREAIGAGRGDFTPIFLSEIPLLFRRGAVKLDLALIMVTPPDRHGFCSLGPSVDCARSAIQNARVIVAQVNPNLPRTRGDSAIHSSHIDCMVQMQQPLHEMPPKKINPQEQRIGQLIAEKLVADGSTLQTGIGSIPDAVLASLKGHKNLGVHTEMFSDGVVDLTECGAVTNALKRIRPGKIVSGFVIGTKKVFDFIDENAMVELCDIHFVNKVAIISQNPRVTAINSCIEIDLTGQVVSDSIGPRIYSGVGGQIDFMRGAALSSDGLGVPIIALQSSTKKGGSKIVPFIREGAGVVTTRAHVHYVVTEHGIAHLWGKNLRQRAHHLINIAHPDHRESLEKAAFKRLRCMPSAD</sequence>
<keyword evidence="2" id="KW-0808">Transferase</keyword>
<protein>
    <submittedName>
        <fullName evidence="5">Uncharacterized protein</fullName>
    </submittedName>
</protein>
<dbReference type="PANTHER" id="PTHR21432:SF20">
    <property type="entry name" value="ACETYL-COA HYDROLASE"/>
    <property type="match status" value="1"/>
</dbReference>
<dbReference type="Pfam" id="PF13336">
    <property type="entry name" value="AcetylCoA_hyd_C"/>
    <property type="match status" value="1"/>
</dbReference>
<feature type="domain" description="Acetyl-CoA hydrolase/transferase N-terminal" evidence="3">
    <location>
        <begin position="51"/>
        <end position="211"/>
    </location>
</feature>
<feature type="domain" description="Acetyl-CoA hydrolase/transferase C-terminal" evidence="4">
    <location>
        <begin position="307"/>
        <end position="461"/>
    </location>
</feature>
<dbReference type="STRING" id="282301.A0A267EXD4"/>
<accession>A0A267EXD4</accession>
<dbReference type="Gene3D" id="3.30.750.70">
    <property type="entry name" value="4-hydroxybutyrate coenzyme like domains"/>
    <property type="match status" value="1"/>
</dbReference>
<dbReference type="InterPro" id="IPR038460">
    <property type="entry name" value="AcetylCoA_hyd_C_sf"/>
</dbReference>
<keyword evidence="6" id="KW-1185">Reference proteome</keyword>
<gene>
    <name evidence="5" type="ORF">BOX15_Mlig025071g1</name>
</gene>
<comment type="caution">
    <text evidence="5">The sequence shown here is derived from an EMBL/GenBank/DDBJ whole genome shotgun (WGS) entry which is preliminary data.</text>
</comment>
<evidence type="ECO:0000259" key="3">
    <source>
        <dbReference type="Pfam" id="PF02550"/>
    </source>
</evidence>
<dbReference type="SUPFAM" id="SSF100950">
    <property type="entry name" value="NagB/RpiA/CoA transferase-like"/>
    <property type="match status" value="2"/>
</dbReference>
<dbReference type="AlphaFoldDB" id="A0A267EXD4"/>
<dbReference type="Proteomes" id="UP000215902">
    <property type="component" value="Unassembled WGS sequence"/>
</dbReference>
<evidence type="ECO:0000256" key="2">
    <source>
        <dbReference type="ARBA" id="ARBA00022679"/>
    </source>
</evidence>
<dbReference type="Gene3D" id="3.40.1080.10">
    <property type="entry name" value="Glutaconate Coenzyme A-transferase"/>
    <property type="match status" value="1"/>
</dbReference>
<reference evidence="5 6" key="1">
    <citation type="submission" date="2017-06" db="EMBL/GenBank/DDBJ databases">
        <title>A platform for efficient transgenesis in Macrostomum lignano, a flatworm model organism for stem cell research.</title>
        <authorList>
            <person name="Berezikov E."/>
        </authorList>
    </citation>
    <scope>NUCLEOTIDE SEQUENCE [LARGE SCALE GENOMIC DNA]</scope>
    <source>
        <strain evidence="5">DV1</strain>
        <tissue evidence="5">Whole organism</tissue>
    </source>
</reference>
<dbReference type="PANTHER" id="PTHR21432">
    <property type="entry name" value="ACETYL-COA HYDROLASE-RELATED"/>
    <property type="match status" value="1"/>
</dbReference>
<proteinExistence type="inferred from homology"/>
<evidence type="ECO:0000259" key="4">
    <source>
        <dbReference type="Pfam" id="PF13336"/>
    </source>
</evidence>
<comment type="similarity">
    <text evidence="1">Belongs to the acetyl-CoA hydrolase/transferase family.</text>
</comment>
<name>A0A267EXD4_9PLAT</name>
<dbReference type="OrthoDB" id="10250396at2759"/>
<dbReference type="Pfam" id="PF02550">
    <property type="entry name" value="AcetylCoA_hydro"/>
    <property type="match status" value="1"/>
</dbReference>